<evidence type="ECO:0000256" key="2">
    <source>
        <dbReference type="ARBA" id="ARBA00004123"/>
    </source>
</evidence>
<dbReference type="AlphaFoldDB" id="A0A4P9X2N1"/>
<evidence type="ECO:0000256" key="5">
    <source>
        <dbReference type="RuleBase" id="RU363019"/>
    </source>
</evidence>
<sequence>MSHAYTNEPPTHGKVLLATNYGDLEIELWPKEAPRAVRNFVQLCLEGYYDGTRFHRIVPGAFVQGGDPTGTGTGGESIYGRPFALECHPRLRFERRGRVAMAHHGDPDANTSQFFMTLDKQPELDQTHTLFGKVVGDTLYNLAAIGQLERAPGSEAPLYPVVVRAATVLANPFPEIVPR</sequence>
<dbReference type="InterPro" id="IPR002130">
    <property type="entry name" value="Cyclophilin-type_PPIase_dom"/>
</dbReference>
<dbReference type="Pfam" id="PF00160">
    <property type="entry name" value="Pro_isomerase"/>
    <property type="match status" value="1"/>
</dbReference>
<evidence type="ECO:0000256" key="4">
    <source>
        <dbReference type="ARBA" id="ARBA00038509"/>
    </source>
</evidence>
<dbReference type="OrthoDB" id="442970at2759"/>
<dbReference type="STRING" id="1555241.A0A4P9X2N1"/>
<reference evidence="8" key="1">
    <citation type="journal article" date="2018" name="Nat. Microbiol.">
        <title>Leveraging single-cell genomics to expand the fungal tree of life.</title>
        <authorList>
            <person name="Ahrendt S.R."/>
            <person name="Quandt C.A."/>
            <person name="Ciobanu D."/>
            <person name="Clum A."/>
            <person name="Salamov A."/>
            <person name="Andreopoulos B."/>
            <person name="Cheng J.F."/>
            <person name="Woyke T."/>
            <person name="Pelin A."/>
            <person name="Henrissat B."/>
            <person name="Reynolds N.K."/>
            <person name="Benny G.L."/>
            <person name="Smith M.E."/>
            <person name="James T.Y."/>
            <person name="Grigoriev I.V."/>
        </authorList>
    </citation>
    <scope>NUCLEOTIDE SEQUENCE [LARGE SCALE GENOMIC DNA]</scope>
    <source>
        <strain evidence="8">ATCC 52028</strain>
    </source>
</reference>
<dbReference type="PRINTS" id="PR00153">
    <property type="entry name" value="CSAPPISMRASE"/>
</dbReference>
<comment type="catalytic activity">
    <reaction evidence="1 5">
        <text>[protein]-peptidylproline (omega=180) = [protein]-peptidylproline (omega=0)</text>
        <dbReference type="Rhea" id="RHEA:16237"/>
        <dbReference type="Rhea" id="RHEA-COMP:10747"/>
        <dbReference type="Rhea" id="RHEA-COMP:10748"/>
        <dbReference type="ChEBI" id="CHEBI:83833"/>
        <dbReference type="ChEBI" id="CHEBI:83834"/>
        <dbReference type="EC" id="5.2.1.8"/>
    </reaction>
</comment>
<dbReference type="EMBL" id="ML014367">
    <property type="protein sequence ID" value="RKO98756.1"/>
    <property type="molecule type" value="Genomic_DNA"/>
</dbReference>
<dbReference type="SUPFAM" id="SSF50891">
    <property type="entry name" value="Cyclophilin-like"/>
    <property type="match status" value="1"/>
</dbReference>
<protein>
    <recommendedName>
        <fullName evidence="5">Peptidyl-prolyl cis-trans isomerase</fullName>
        <shortName evidence="5">PPIase</shortName>
        <ecNumber evidence="5">5.2.1.8</ecNumber>
    </recommendedName>
</protein>
<gene>
    <name evidence="7" type="ORF">CXG81DRAFT_15482</name>
</gene>
<proteinExistence type="inferred from homology"/>
<dbReference type="Gene3D" id="2.40.100.10">
    <property type="entry name" value="Cyclophilin-like"/>
    <property type="match status" value="1"/>
</dbReference>
<keyword evidence="8" id="KW-1185">Reference proteome</keyword>
<comment type="similarity">
    <text evidence="4">Belongs to the cyclophilin-type PPIase family. CWC27 subfamily.</text>
</comment>
<dbReference type="GO" id="GO:0003755">
    <property type="term" value="F:peptidyl-prolyl cis-trans isomerase activity"/>
    <property type="evidence" value="ECO:0007669"/>
    <property type="project" value="UniProtKB-UniRule"/>
</dbReference>
<comment type="subcellular location">
    <subcellularLocation>
        <location evidence="2">Nucleus</location>
    </subcellularLocation>
</comment>
<evidence type="ECO:0000256" key="1">
    <source>
        <dbReference type="ARBA" id="ARBA00000971"/>
    </source>
</evidence>
<keyword evidence="5" id="KW-0413">Isomerase</keyword>
<keyword evidence="3" id="KW-0539">Nucleus</keyword>
<organism evidence="7 8">
    <name type="scientific">Caulochytrium protostelioides</name>
    <dbReference type="NCBI Taxonomy" id="1555241"/>
    <lineage>
        <taxon>Eukaryota</taxon>
        <taxon>Fungi</taxon>
        <taxon>Fungi incertae sedis</taxon>
        <taxon>Chytridiomycota</taxon>
        <taxon>Chytridiomycota incertae sedis</taxon>
        <taxon>Chytridiomycetes</taxon>
        <taxon>Caulochytriales</taxon>
        <taxon>Caulochytriaceae</taxon>
        <taxon>Caulochytrium</taxon>
    </lineage>
</organism>
<dbReference type="InterPro" id="IPR029000">
    <property type="entry name" value="Cyclophilin-like_dom_sf"/>
</dbReference>
<name>A0A4P9X2N1_9FUNG</name>
<dbReference type="PANTHER" id="PTHR45625">
    <property type="entry name" value="PEPTIDYL-PROLYL CIS-TRANS ISOMERASE-RELATED"/>
    <property type="match status" value="1"/>
</dbReference>
<dbReference type="InterPro" id="IPR044666">
    <property type="entry name" value="Cyclophilin_A-like"/>
</dbReference>
<feature type="non-terminal residue" evidence="7">
    <location>
        <position position="179"/>
    </location>
</feature>
<evidence type="ECO:0000259" key="6">
    <source>
        <dbReference type="PROSITE" id="PS50072"/>
    </source>
</evidence>
<dbReference type="EC" id="5.2.1.8" evidence="5"/>
<evidence type="ECO:0000313" key="7">
    <source>
        <dbReference type="EMBL" id="RKO98756.1"/>
    </source>
</evidence>
<keyword evidence="5" id="KW-0697">Rotamase</keyword>
<comment type="function">
    <text evidence="5">PPIases accelerate the folding of proteins. It catalyzes the cis-trans isomerization of proline imidic peptide bonds in oligopeptides.</text>
</comment>
<evidence type="ECO:0000256" key="3">
    <source>
        <dbReference type="ARBA" id="ARBA00023242"/>
    </source>
</evidence>
<dbReference type="GO" id="GO:0071013">
    <property type="term" value="C:catalytic step 2 spliceosome"/>
    <property type="evidence" value="ECO:0007669"/>
    <property type="project" value="TreeGrafter"/>
</dbReference>
<feature type="domain" description="PPIase cyclophilin-type" evidence="6">
    <location>
        <begin position="19"/>
        <end position="168"/>
    </location>
</feature>
<dbReference type="PANTHER" id="PTHR45625:SF6">
    <property type="entry name" value="SPLICEOSOME-ASSOCIATED PROTEIN CWC27 HOMOLOG"/>
    <property type="match status" value="1"/>
</dbReference>
<dbReference type="PROSITE" id="PS50072">
    <property type="entry name" value="CSA_PPIASE_2"/>
    <property type="match status" value="1"/>
</dbReference>
<evidence type="ECO:0000313" key="8">
    <source>
        <dbReference type="Proteomes" id="UP000274922"/>
    </source>
</evidence>
<dbReference type="Proteomes" id="UP000274922">
    <property type="component" value="Unassembled WGS sequence"/>
</dbReference>
<accession>A0A4P9X2N1</accession>